<dbReference type="InterPro" id="IPR023214">
    <property type="entry name" value="HAD_sf"/>
</dbReference>
<comment type="caution">
    <text evidence="4">The sequence shown here is derived from an EMBL/GenBank/DDBJ whole genome shotgun (WGS) entry which is preliminary data.</text>
</comment>
<proteinExistence type="inferred from homology"/>
<gene>
    <name evidence="3" type="primary">ppaX</name>
    <name evidence="4" type="ORF">JOC48_004105</name>
</gene>
<sequence>MTIRTILFDLDGTLIDTNELIIASFTHTLKQHTGKDYDRTEIFDFIGPPLRDSFEQVDATQVEEMVNTYREHNLANHDSYVTAYPTVIDTIQQLKREGYQLGIVTTKMKDTAIKGLKLTGMDDFFEVIIGLEDVNHAKPHPEPVIKALTKLDASPSSTLMIGDNYHDIESGKNAGTLTAGVAWSLKGREALESYQPDYMLDQMSDLLDILGG</sequence>
<reference evidence="4 5" key="1">
    <citation type="submission" date="2021-01" db="EMBL/GenBank/DDBJ databases">
        <title>Genomic Encyclopedia of Type Strains, Phase IV (KMG-IV): sequencing the most valuable type-strain genomes for metagenomic binning, comparative biology and taxonomic classification.</title>
        <authorList>
            <person name="Goeker M."/>
        </authorList>
    </citation>
    <scope>NUCLEOTIDE SEQUENCE [LARGE SCALE GENOMIC DNA]</scope>
    <source>
        <strain evidence="4 5">DSM 23711</strain>
    </source>
</reference>
<dbReference type="InterPro" id="IPR050155">
    <property type="entry name" value="HAD-like_hydrolase_sf"/>
</dbReference>
<dbReference type="PRINTS" id="PR00413">
    <property type="entry name" value="HADHALOGNASE"/>
</dbReference>
<comment type="cofactor">
    <cofactor evidence="3">
        <name>Mg(2+)</name>
        <dbReference type="ChEBI" id="CHEBI:18420"/>
    </cofactor>
</comment>
<comment type="function">
    <text evidence="3">Hydrolyzes pyrophosphate formed during P-Ser-HPr dephosphorylation by HPrK/P. Might play a role in controlling the intracellular pyrophosphate pool.</text>
</comment>
<accession>A0ABS2N608</accession>
<dbReference type="GO" id="GO:0004427">
    <property type="term" value="F:inorganic diphosphate phosphatase activity"/>
    <property type="evidence" value="ECO:0007669"/>
    <property type="project" value="UniProtKB-EC"/>
</dbReference>
<evidence type="ECO:0000256" key="3">
    <source>
        <dbReference type="HAMAP-Rule" id="MF_01250"/>
    </source>
</evidence>
<dbReference type="SFLD" id="SFLDG01129">
    <property type="entry name" value="C1.5:_HAD__Beta-PGM__Phosphata"/>
    <property type="match status" value="1"/>
</dbReference>
<evidence type="ECO:0000256" key="1">
    <source>
        <dbReference type="ARBA" id="ARBA00022801"/>
    </source>
</evidence>
<keyword evidence="5" id="KW-1185">Reference proteome</keyword>
<dbReference type="RefSeq" id="WP_204502179.1">
    <property type="nucleotide sequence ID" value="NZ_JAFBDR010000036.1"/>
</dbReference>
<feature type="active site" description="Nucleophile" evidence="3">
    <location>
        <position position="9"/>
    </location>
</feature>
<dbReference type="NCBIfam" id="TIGR01509">
    <property type="entry name" value="HAD-SF-IA-v3"/>
    <property type="match status" value="1"/>
</dbReference>
<dbReference type="InterPro" id="IPR023733">
    <property type="entry name" value="Pyrophosphatase_Ppax"/>
</dbReference>
<comment type="similarity">
    <text evidence="3">Belongs to the HAD-like hydrolase superfamily. PpaX family.</text>
</comment>
<comment type="catalytic activity">
    <reaction evidence="3">
        <text>diphosphate + H2O = 2 phosphate + H(+)</text>
        <dbReference type="Rhea" id="RHEA:24576"/>
        <dbReference type="ChEBI" id="CHEBI:15377"/>
        <dbReference type="ChEBI" id="CHEBI:15378"/>
        <dbReference type="ChEBI" id="CHEBI:33019"/>
        <dbReference type="ChEBI" id="CHEBI:43474"/>
        <dbReference type="EC" id="3.6.1.1"/>
    </reaction>
</comment>
<dbReference type="PANTHER" id="PTHR43434:SF26">
    <property type="entry name" value="PYROPHOSPHATASE PPAX"/>
    <property type="match status" value="1"/>
</dbReference>
<name>A0ABS2N608_9BACI</name>
<dbReference type="InterPro" id="IPR041492">
    <property type="entry name" value="HAD_2"/>
</dbReference>
<keyword evidence="2 3" id="KW-0460">Magnesium</keyword>
<dbReference type="InterPro" id="IPR023198">
    <property type="entry name" value="PGP-like_dom2"/>
</dbReference>
<dbReference type="NCBIfam" id="TIGR01549">
    <property type="entry name" value="HAD-SF-IA-v1"/>
    <property type="match status" value="1"/>
</dbReference>
<dbReference type="CDD" id="cd02616">
    <property type="entry name" value="HAD_PPase"/>
    <property type="match status" value="1"/>
</dbReference>
<dbReference type="Gene3D" id="1.10.150.240">
    <property type="entry name" value="Putative phosphatase, domain 2"/>
    <property type="match status" value="1"/>
</dbReference>
<dbReference type="Pfam" id="PF13419">
    <property type="entry name" value="HAD_2"/>
    <property type="match status" value="1"/>
</dbReference>
<evidence type="ECO:0000313" key="5">
    <source>
        <dbReference type="Proteomes" id="UP001296943"/>
    </source>
</evidence>
<dbReference type="HAMAP" id="MF_01250">
    <property type="entry name" value="Pyrophosphat_PpaX"/>
    <property type="match status" value="1"/>
</dbReference>
<dbReference type="NCBIfam" id="NF009804">
    <property type="entry name" value="PRK13288.1"/>
    <property type="match status" value="1"/>
</dbReference>
<dbReference type="SUPFAM" id="SSF56784">
    <property type="entry name" value="HAD-like"/>
    <property type="match status" value="1"/>
</dbReference>
<dbReference type="EC" id="3.6.1.1" evidence="3"/>
<evidence type="ECO:0000256" key="2">
    <source>
        <dbReference type="ARBA" id="ARBA00022842"/>
    </source>
</evidence>
<dbReference type="Gene3D" id="3.40.50.1000">
    <property type="entry name" value="HAD superfamily/HAD-like"/>
    <property type="match status" value="1"/>
</dbReference>
<dbReference type="Proteomes" id="UP001296943">
    <property type="component" value="Unassembled WGS sequence"/>
</dbReference>
<dbReference type="InterPro" id="IPR006439">
    <property type="entry name" value="HAD-SF_hydro_IA"/>
</dbReference>
<keyword evidence="1 3" id="KW-0378">Hydrolase</keyword>
<evidence type="ECO:0000313" key="4">
    <source>
        <dbReference type="EMBL" id="MBM7573541.1"/>
    </source>
</evidence>
<organism evidence="4 5">
    <name type="scientific">Aquibacillus albus</name>
    <dbReference type="NCBI Taxonomy" id="1168171"/>
    <lineage>
        <taxon>Bacteria</taxon>
        <taxon>Bacillati</taxon>
        <taxon>Bacillota</taxon>
        <taxon>Bacilli</taxon>
        <taxon>Bacillales</taxon>
        <taxon>Bacillaceae</taxon>
        <taxon>Aquibacillus</taxon>
    </lineage>
</organism>
<dbReference type="SFLD" id="SFLDG01135">
    <property type="entry name" value="C1.5.6:_HAD__Beta-PGM__Phospha"/>
    <property type="match status" value="1"/>
</dbReference>
<dbReference type="PANTHER" id="PTHR43434">
    <property type="entry name" value="PHOSPHOGLYCOLATE PHOSPHATASE"/>
    <property type="match status" value="1"/>
</dbReference>
<dbReference type="SFLD" id="SFLDS00003">
    <property type="entry name" value="Haloacid_Dehalogenase"/>
    <property type="match status" value="1"/>
</dbReference>
<dbReference type="InterPro" id="IPR036412">
    <property type="entry name" value="HAD-like_sf"/>
</dbReference>
<dbReference type="EMBL" id="JAFBDR010000036">
    <property type="protein sequence ID" value="MBM7573541.1"/>
    <property type="molecule type" value="Genomic_DNA"/>
</dbReference>
<protein>
    <recommendedName>
        <fullName evidence="3">Pyrophosphatase PpaX</fullName>
        <ecNumber evidence="3">3.6.1.1</ecNumber>
    </recommendedName>
</protein>